<accession>A0A5J4T143</accession>
<reference evidence="12" key="1">
    <citation type="submission" date="2019-03" db="EMBL/GenBank/DDBJ databases">
        <title>Single cell metagenomics reveals metabolic interactions within the superorganism composed of flagellate Streblomastix strix and complex community of Bacteroidetes bacteria on its surface.</title>
        <authorList>
            <person name="Treitli S.C."/>
            <person name="Kolisko M."/>
            <person name="Husnik F."/>
            <person name="Keeling P."/>
            <person name="Hampl V."/>
        </authorList>
    </citation>
    <scope>NUCLEOTIDE SEQUENCE</scope>
    <source>
        <strain evidence="12">STM</strain>
    </source>
</reference>
<dbReference type="PROSITE" id="PS51760">
    <property type="entry name" value="GH10_2"/>
    <property type="match status" value="1"/>
</dbReference>
<dbReference type="Pfam" id="PF00331">
    <property type="entry name" value="Glyco_hydro_10"/>
    <property type="match status" value="2"/>
</dbReference>
<dbReference type="Gene3D" id="2.60.120.260">
    <property type="entry name" value="Galactose-binding domain-like"/>
    <property type="match status" value="2"/>
</dbReference>
<evidence type="ECO:0000256" key="9">
    <source>
        <dbReference type="ARBA" id="ARBA00023295"/>
    </source>
</evidence>
<keyword evidence="5" id="KW-0732">Signal</keyword>
<comment type="similarity">
    <text evidence="2">Belongs to the glycosyl hydrolase 10 (cellulase F) family.</text>
</comment>
<keyword evidence="4 12" id="KW-0858">Xylan degradation</keyword>
<name>A0A5J4T143_9ZZZZ</name>
<evidence type="ECO:0000256" key="8">
    <source>
        <dbReference type="ARBA" id="ARBA00023277"/>
    </source>
</evidence>
<evidence type="ECO:0000256" key="10">
    <source>
        <dbReference type="ARBA" id="ARBA00023326"/>
    </source>
</evidence>
<dbReference type="InterPro" id="IPR031158">
    <property type="entry name" value="GH10_AS"/>
</dbReference>
<comment type="caution">
    <text evidence="12">The sequence shown here is derived from an EMBL/GenBank/DDBJ whole genome shotgun (WGS) entry which is preliminary data.</text>
</comment>
<proteinExistence type="inferred from homology"/>
<dbReference type="InterPro" id="IPR001000">
    <property type="entry name" value="GH10_dom"/>
</dbReference>
<dbReference type="SMART" id="SM00633">
    <property type="entry name" value="Glyco_10"/>
    <property type="match status" value="1"/>
</dbReference>
<organism evidence="12">
    <name type="scientific">termite gut metagenome</name>
    <dbReference type="NCBI Taxonomy" id="433724"/>
    <lineage>
        <taxon>unclassified sequences</taxon>
        <taxon>metagenomes</taxon>
        <taxon>organismal metagenomes</taxon>
    </lineage>
</organism>
<evidence type="ECO:0000256" key="3">
    <source>
        <dbReference type="ARBA" id="ARBA00012590"/>
    </source>
</evidence>
<keyword evidence="10" id="KW-0624">Polysaccharide degradation</keyword>
<evidence type="ECO:0000256" key="5">
    <source>
        <dbReference type="ARBA" id="ARBA00022729"/>
    </source>
</evidence>
<dbReference type="PANTHER" id="PTHR31490">
    <property type="entry name" value="GLYCOSYL HYDROLASE"/>
    <property type="match status" value="1"/>
</dbReference>
<feature type="domain" description="GH10" evidence="11">
    <location>
        <begin position="444"/>
        <end position="728"/>
    </location>
</feature>
<dbReference type="SUPFAM" id="SSF51445">
    <property type="entry name" value="(Trans)glycosidases"/>
    <property type="match status" value="1"/>
</dbReference>
<evidence type="ECO:0000256" key="7">
    <source>
        <dbReference type="ARBA" id="ARBA00022801"/>
    </source>
</evidence>
<dbReference type="InterPro" id="IPR044846">
    <property type="entry name" value="GH10"/>
</dbReference>
<protein>
    <recommendedName>
        <fullName evidence="3">endo-1,4-beta-xylanase</fullName>
        <ecNumber evidence="3">3.2.1.8</ecNumber>
    </recommendedName>
</protein>
<dbReference type="GO" id="GO:0031176">
    <property type="term" value="F:endo-1,4-beta-xylanase activity"/>
    <property type="evidence" value="ECO:0007669"/>
    <property type="project" value="UniProtKB-EC"/>
</dbReference>
<evidence type="ECO:0000259" key="11">
    <source>
        <dbReference type="PROSITE" id="PS51760"/>
    </source>
</evidence>
<dbReference type="Gene3D" id="3.20.20.80">
    <property type="entry name" value="Glycosidases"/>
    <property type="match status" value="2"/>
</dbReference>
<keyword evidence="6" id="KW-0677">Repeat</keyword>
<comment type="catalytic activity">
    <reaction evidence="1">
        <text>Endohydrolysis of (1-&gt;4)-beta-D-xylosidic linkages in xylans.</text>
        <dbReference type="EC" id="3.2.1.8"/>
    </reaction>
</comment>
<dbReference type="PANTHER" id="PTHR31490:SF88">
    <property type="entry name" value="BETA-XYLANASE"/>
    <property type="match status" value="1"/>
</dbReference>
<dbReference type="EC" id="3.2.1.8" evidence="3"/>
<dbReference type="GO" id="GO:0045493">
    <property type="term" value="P:xylan catabolic process"/>
    <property type="evidence" value="ECO:0007669"/>
    <property type="project" value="UniProtKB-KW"/>
</dbReference>
<keyword evidence="8" id="KW-0119">Carbohydrate metabolism</keyword>
<dbReference type="InterPro" id="IPR017853">
    <property type="entry name" value="GH"/>
</dbReference>
<dbReference type="PROSITE" id="PS00591">
    <property type="entry name" value="GH10_1"/>
    <property type="match status" value="1"/>
</dbReference>
<evidence type="ECO:0000256" key="2">
    <source>
        <dbReference type="ARBA" id="ARBA00007495"/>
    </source>
</evidence>
<dbReference type="InterPro" id="IPR008979">
    <property type="entry name" value="Galactose-bd-like_sf"/>
</dbReference>
<dbReference type="Pfam" id="PF02018">
    <property type="entry name" value="CBM_4_9"/>
    <property type="match status" value="1"/>
</dbReference>
<evidence type="ECO:0000256" key="6">
    <source>
        <dbReference type="ARBA" id="ARBA00022737"/>
    </source>
</evidence>
<dbReference type="SUPFAM" id="SSF49785">
    <property type="entry name" value="Galactose-binding domain-like"/>
    <property type="match status" value="2"/>
</dbReference>
<sequence length="744" mass="82273">MKYRNIISVVALSAMCIMSCDEEKMQWYDDPTHEKITEAEIPLQLAEKISRYEALNTYTNFTLGVGIDLTLYMESDDYRNAVNANFDEITVGYHMKHGAMVSSTGGLNFSSVDALLNKLGEAGLTVYGHTLVWHQNQNASYLNRLIAPEVIPAPAGSNLLDNGSFEEGMANWGSWGNKEAVEISTDEHIEGLQSLKVVINGSSNTVYGMQLQSPSIPLIEEHHYQISFYIKSDIPGAVRMSFDDSLDTPPLGSFWPGNNASDKEENTISTSATWKQVIYDKDHSSNEFVAAASSVQFRLDLGLLPGVTYYIDNVIVVDLDVIDEPTIVNLVANGTFDANIDGWSKWNGTDGCNTHATGSDAYAGGGALKVVNDIGDDPSNQYKVQIHANFTETFVADKKYKISYMIRSEAPGSVRCSTSGTANYQGDQSTSIVWQEITWDITSKGGEEGLNFDLGAKTGTYYIDNVVVQEVIPVEAKAVTTRASGPTYIEKSEAEKTEIIGTALESWIKEMVGHYKGKVKAWDVVNEPMDDGKPSSIKTGKNKETLANDEFYWQDYLGGKDYAVTAFNLVRAAANAGDILFINDYNLEQSLAKCDGLIEYVKYIEGKGATIDGIGTQMHLSIDTNKDNIAQMFDKLSKTGKLIKISELDIKIGTASPTTEQYAQQAEMYQYVVDMYLKYIPEAQRYGITIWGISDNAKEHENWIPNDAPNLWNKDYQRKHAYKGFADGLAGKDVSEDFTGNLEY</sequence>
<evidence type="ECO:0000256" key="1">
    <source>
        <dbReference type="ARBA" id="ARBA00000681"/>
    </source>
</evidence>
<evidence type="ECO:0000256" key="4">
    <source>
        <dbReference type="ARBA" id="ARBA00022651"/>
    </source>
</evidence>
<keyword evidence="7 12" id="KW-0378">Hydrolase</keyword>
<dbReference type="EMBL" id="SNRY01000010">
    <property type="protein sequence ID" value="KAA6351672.1"/>
    <property type="molecule type" value="Genomic_DNA"/>
</dbReference>
<dbReference type="AlphaFoldDB" id="A0A5J4T143"/>
<keyword evidence="9 12" id="KW-0326">Glycosidase</keyword>
<gene>
    <name evidence="12" type="ORF">EZS27_000943</name>
</gene>
<evidence type="ECO:0000313" key="12">
    <source>
        <dbReference type="EMBL" id="KAA6351672.1"/>
    </source>
</evidence>
<dbReference type="InterPro" id="IPR003305">
    <property type="entry name" value="CenC_carb-bd"/>
</dbReference>